<dbReference type="PANTHER" id="PTHR39267:SF1">
    <property type="entry name" value="SURVIVAL MOTOR NEURON PROTEIN"/>
    <property type="match status" value="1"/>
</dbReference>
<name>A0ABR2XZ54_9PEZI</name>
<organism evidence="3 4">
    <name type="scientific">Seiridium cardinale</name>
    <dbReference type="NCBI Taxonomy" id="138064"/>
    <lineage>
        <taxon>Eukaryota</taxon>
        <taxon>Fungi</taxon>
        <taxon>Dikarya</taxon>
        <taxon>Ascomycota</taxon>
        <taxon>Pezizomycotina</taxon>
        <taxon>Sordariomycetes</taxon>
        <taxon>Xylariomycetidae</taxon>
        <taxon>Amphisphaeriales</taxon>
        <taxon>Sporocadaceae</taxon>
        <taxon>Seiridium</taxon>
    </lineage>
</organism>
<reference evidence="3 4" key="1">
    <citation type="submission" date="2024-02" db="EMBL/GenBank/DDBJ databases">
        <title>First draft genome assembly of two strains of Seiridium cardinale.</title>
        <authorList>
            <person name="Emiliani G."/>
            <person name="Scali E."/>
        </authorList>
    </citation>
    <scope>NUCLEOTIDE SEQUENCE [LARGE SCALE GENOMIC DNA]</scope>
    <source>
        <strain evidence="3 4">BM-138-000479</strain>
    </source>
</reference>
<dbReference type="CDD" id="cd22851">
    <property type="entry name" value="SMN_N"/>
    <property type="match status" value="1"/>
</dbReference>
<dbReference type="Pfam" id="PF20636">
    <property type="entry name" value="SMN_G2-BD"/>
    <property type="match status" value="1"/>
</dbReference>
<dbReference type="InterPro" id="IPR040424">
    <property type="entry name" value="Smn1"/>
</dbReference>
<feature type="compositionally biased region" description="Basic and acidic residues" evidence="1">
    <location>
        <begin position="75"/>
        <end position="84"/>
    </location>
</feature>
<feature type="domain" description="Survival Motor Neuron Gemin2-binding" evidence="2">
    <location>
        <begin position="11"/>
        <end position="34"/>
    </location>
</feature>
<gene>
    <name evidence="3" type="ORF">SCAR479_04448</name>
</gene>
<dbReference type="PANTHER" id="PTHR39267">
    <property type="entry name" value="SURVIVAL MOTOR NEURON-LIKE PROTEIN 1"/>
    <property type="match status" value="1"/>
</dbReference>
<evidence type="ECO:0000313" key="4">
    <source>
        <dbReference type="Proteomes" id="UP001465668"/>
    </source>
</evidence>
<accession>A0ABR2XZ54</accession>
<protein>
    <recommendedName>
        <fullName evidence="2">Survival Motor Neuron Gemin2-binding domain-containing protein</fullName>
    </recommendedName>
</protein>
<evidence type="ECO:0000259" key="2">
    <source>
        <dbReference type="Pfam" id="PF20636"/>
    </source>
</evidence>
<dbReference type="Proteomes" id="UP001465668">
    <property type="component" value="Unassembled WGS sequence"/>
</dbReference>
<keyword evidence="4" id="KW-1185">Reference proteome</keyword>
<evidence type="ECO:0000256" key="1">
    <source>
        <dbReference type="SAM" id="MobiDB-lite"/>
    </source>
</evidence>
<sequence length="149" mass="16226">MASEEQNITHEEMWDDSALVNSWNDALKEYKKYHSIHSKGGNVDDILNPTKAGESSDAKREGAGSTPDVKEDESEARMIADHAQDGVQEDHDDQGQHSHLPSAGSAFIPAPLLGSGFVRGLSVNKKPIDLGSRENMMIETQWEPAAGLD</sequence>
<proteinExistence type="predicted"/>
<dbReference type="EMBL" id="JARVKM010000014">
    <property type="protein sequence ID" value="KAK9778825.1"/>
    <property type="molecule type" value="Genomic_DNA"/>
</dbReference>
<dbReference type="InterPro" id="IPR049481">
    <property type="entry name" value="SMN_G2-BD"/>
</dbReference>
<evidence type="ECO:0000313" key="3">
    <source>
        <dbReference type="EMBL" id="KAK9778825.1"/>
    </source>
</evidence>
<feature type="region of interest" description="Disordered" evidence="1">
    <location>
        <begin position="37"/>
        <end position="106"/>
    </location>
</feature>
<comment type="caution">
    <text evidence="3">The sequence shown here is derived from an EMBL/GenBank/DDBJ whole genome shotgun (WGS) entry which is preliminary data.</text>
</comment>